<evidence type="ECO:0000313" key="1">
    <source>
        <dbReference type="EMBL" id="KAK4306095.1"/>
    </source>
</evidence>
<dbReference type="EMBL" id="JAWZYT010002180">
    <property type="protein sequence ID" value="KAK4306095.1"/>
    <property type="molecule type" value="Genomic_DNA"/>
</dbReference>
<dbReference type="AlphaFoldDB" id="A0AAE1U4N3"/>
<proteinExistence type="predicted"/>
<organism evidence="1 2">
    <name type="scientific">Petrolisthes manimaculis</name>
    <dbReference type="NCBI Taxonomy" id="1843537"/>
    <lineage>
        <taxon>Eukaryota</taxon>
        <taxon>Metazoa</taxon>
        <taxon>Ecdysozoa</taxon>
        <taxon>Arthropoda</taxon>
        <taxon>Crustacea</taxon>
        <taxon>Multicrustacea</taxon>
        <taxon>Malacostraca</taxon>
        <taxon>Eumalacostraca</taxon>
        <taxon>Eucarida</taxon>
        <taxon>Decapoda</taxon>
        <taxon>Pleocyemata</taxon>
        <taxon>Anomura</taxon>
        <taxon>Galatheoidea</taxon>
        <taxon>Porcellanidae</taxon>
        <taxon>Petrolisthes</taxon>
    </lineage>
</organism>
<gene>
    <name evidence="1" type="ORF">Pmani_022045</name>
</gene>
<keyword evidence="2" id="KW-1185">Reference proteome</keyword>
<protein>
    <submittedName>
        <fullName evidence="1">Uncharacterized protein</fullName>
    </submittedName>
</protein>
<reference evidence="1" key="1">
    <citation type="submission" date="2023-11" db="EMBL/GenBank/DDBJ databases">
        <title>Genome assemblies of two species of porcelain crab, Petrolisthes cinctipes and Petrolisthes manimaculis (Anomura: Porcellanidae).</title>
        <authorList>
            <person name="Angst P."/>
        </authorList>
    </citation>
    <scope>NUCLEOTIDE SEQUENCE</scope>
    <source>
        <strain evidence="1">PB745_02</strain>
        <tissue evidence="1">Gill</tissue>
    </source>
</reference>
<accession>A0AAE1U4N3</accession>
<dbReference type="Proteomes" id="UP001292094">
    <property type="component" value="Unassembled WGS sequence"/>
</dbReference>
<comment type="caution">
    <text evidence="1">The sequence shown here is derived from an EMBL/GenBank/DDBJ whole genome shotgun (WGS) entry which is preliminary data.</text>
</comment>
<name>A0AAE1U4N3_9EUCA</name>
<evidence type="ECO:0000313" key="2">
    <source>
        <dbReference type="Proteomes" id="UP001292094"/>
    </source>
</evidence>
<sequence length="89" mass="10802">MVDNVMIVRYEEGEEEERRERRGRNRMLENVMRRRYEKGEAKEEGREWLRICDDDDGEVRERREGCLAGGMRKVENVMTVRYDGGKWDM</sequence>